<accession>A0A9D1WKB2</accession>
<dbReference type="AlphaFoldDB" id="A0A9D1WKB2"/>
<dbReference type="Gene3D" id="2.10.270.10">
    <property type="entry name" value="Cholin Binding"/>
    <property type="match status" value="2"/>
</dbReference>
<comment type="caution">
    <text evidence="2">The sequence shown here is derived from an EMBL/GenBank/DDBJ whole genome shotgun (WGS) entry which is preliminary data.</text>
</comment>
<name>A0A9D1WKB2_9FIRM</name>
<proteinExistence type="predicted"/>
<reference evidence="2" key="1">
    <citation type="journal article" date="2021" name="PeerJ">
        <title>Extensive microbial diversity within the chicken gut microbiome revealed by metagenomics and culture.</title>
        <authorList>
            <person name="Gilroy R."/>
            <person name="Ravi A."/>
            <person name="Getino M."/>
            <person name="Pursley I."/>
            <person name="Horton D.L."/>
            <person name="Alikhan N.F."/>
            <person name="Baker D."/>
            <person name="Gharbi K."/>
            <person name="Hall N."/>
            <person name="Watson M."/>
            <person name="Adriaenssens E.M."/>
            <person name="Foster-Nyarko E."/>
            <person name="Jarju S."/>
            <person name="Secka A."/>
            <person name="Antonio M."/>
            <person name="Oren A."/>
            <person name="Chaudhuri R.R."/>
            <person name="La Ragione R."/>
            <person name="Hildebrand F."/>
            <person name="Pallen M.J."/>
        </authorList>
    </citation>
    <scope>NUCLEOTIDE SEQUENCE</scope>
    <source>
        <strain evidence="2">ChiSjej1B19-8411</strain>
    </source>
</reference>
<evidence type="ECO:0000313" key="3">
    <source>
        <dbReference type="Proteomes" id="UP000886817"/>
    </source>
</evidence>
<organism evidence="2 3">
    <name type="scientific">Candidatus Blautia gallistercoris</name>
    <dbReference type="NCBI Taxonomy" id="2838490"/>
    <lineage>
        <taxon>Bacteria</taxon>
        <taxon>Bacillati</taxon>
        <taxon>Bacillota</taxon>
        <taxon>Clostridia</taxon>
        <taxon>Lachnospirales</taxon>
        <taxon>Lachnospiraceae</taxon>
        <taxon>Blautia</taxon>
    </lineage>
</organism>
<dbReference type="Proteomes" id="UP000886817">
    <property type="component" value="Unassembled WGS sequence"/>
</dbReference>
<evidence type="ECO:0000313" key="2">
    <source>
        <dbReference type="EMBL" id="HIX60523.1"/>
    </source>
</evidence>
<dbReference type="InterPro" id="IPR018337">
    <property type="entry name" value="Cell_wall/Cho-bd_repeat"/>
</dbReference>
<keyword evidence="1" id="KW-0677">Repeat</keyword>
<dbReference type="Gene3D" id="3.90.1720.10">
    <property type="entry name" value="endopeptidase domain like (from Nostoc punctiforme)"/>
    <property type="match status" value="1"/>
</dbReference>
<evidence type="ECO:0008006" key="4">
    <source>
        <dbReference type="Google" id="ProtNLM"/>
    </source>
</evidence>
<dbReference type="SUPFAM" id="SSF69360">
    <property type="entry name" value="Cell wall binding repeat"/>
    <property type="match status" value="1"/>
</dbReference>
<gene>
    <name evidence="2" type="ORF">IAA45_12540</name>
</gene>
<dbReference type="Pfam" id="PF01473">
    <property type="entry name" value="Choline_bind_1"/>
    <property type="match status" value="3"/>
</dbReference>
<sequence>MGKMKKKPWWRPLLLTGLILSGVVFGTFTMGHQEMSAQTVEAAVRNGWYQSSGGNWYYYQNSKKITNNWVKDKGYWYYLKPKTGVMAKNTFITWKSKVYYLDNSGKMVTGWLEIPSGKYRFSRNGIRYRSGWHTIEGRRYYINTDGTVRTGWFAHEGKKYYLAMTGKNKGAAAVGTYNMSGYRRTFNSKGELIKTEKIQTDAPTSKNQLQKSTGTKTLRNYLLEALRAVGPTDYVLGGGWQPPYCTSTSVPAGMDCSGFVGWSTYQLMGKTSHLGYNGYVVKSYDMARTYASWGWGTNYSHSALAKNGYKGRFKAGDIVCRKFYQPGDPQAYGHVWIVIGQCSDGSYVLVHCSPPCAQIAGTPDPATNSADSEAIRLAKTYMQRYYQETLDSHYIQENPPSSRTWATDLYSYMTDDAINSFRWSGNVLSDPDGFKSKSAEQILQSLFGES</sequence>
<evidence type="ECO:0000256" key="1">
    <source>
        <dbReference type="ARBA" id="ARBA00022737"/>
    </source>
</evidence>
<protein>
    <recommendedName>
        <fullName evidence="4">Toxin A</fullName>
    </recommendedName>
</protein>
<dbReference type="EMBL" id="DXEX01000266">
    <property type="protein sequence ID" value="HIX60523.1"/>
    <property type="molecule type" value="Genomic_DNA"/>
</dbReference>
<reference evidence="2" key="2">
    <citation type="submission" date="2021-04" db="EMBL/GenBank/DDBJ databases">
        <authorList>
            <person name="Gilroy R."/>
        </authorList>
    </citation>
    <scope>NUCLEOTIDE SEQUENCE</scope>
    <source>
        <strain evidence="2">ChiSjej1B19-8411</strain>
    </source>
</reference>